<name>A0A1W1UDU5_9DEIO</name>
<dbReference type="AlphaFoldDB" id="A0A1W1UDU5"/>
<dbReference type="Pfam" id="PF00583">
    <property type="entry name" value="Acetyltransf_1"/>
    <property type="match status" value="1"/>
</dbReference>
<dbReference type="PROSITE" id="PS51186">
    <property type="entry name" value="GNAT"/>
    <property type="match status" value="1"/>
</dbReference>
<feature type="domain" description="N-acetyltransferase" evidence="1">
    <location>
        <begin position="66"/>
        <end position="192"/>
    </location>
</feature>
<protein>
    <submittedName>
        <fullName evidence="2">Acetyltransferases</fullName>
    </submittedName>
</protein>
<evidence type="ECO:0000313" key="3">
    <source>
        <dbReference type="Proteomes" id="UP000192582"/>
    </source>
</evidence>
<dbReference type="OrthoDB" id="9802340at2"/>
<evidence type="ECO:0000313" key="2">
    <source>
        <dbReference type="EMBL" id="SMB79265.1"/>
    </source>
</evidence>
<dbReference type="InterPro" id="IPR000182">
    <property type="entry name" value="GNAT_dom"/>
</dbReference>
<dbReference type="Gene3D" id="3.40.630.30">
    <property type="match status" value="1"/>
</dbReference>
<dbReference type="EMBL" id="FWWU01000003">
    <property type="protein sequence ID" value="SMB79265.1"/>
    <property type="molecule type" value="Genomic_DNA"/>
</dbReference>
<dbReference type="Proteomes" id="UP000192582">
    <property type="component" value="Unassembled WGS sequence"/>
</dbReference>
<reference evidence="2 3" key="1">
    <citation type="submission" date="2017-04" db="EMBL/GenBank/DDBJ databases">
        <authorList>
            <person name="Afonso C.L."/>
            <person name="Miller P.J."/>
            <person name="Scott M.A."/>
            <person name="Spackman E."/>
            <person name="Goraichik I."/>
            <person name="Dimitrov K.M."/>
            <person name="Suarez D.L."/>
            <person name="Swayne D.E."/>
        </authorList>
    </citation>
    <scope>NUCLEOTIDE SEQUENCE [LARGE SCALE GENOMIC DNA]</scope>
    <source>
        <strain evidence="2 3">KR-140</strain>
    </source>
</reference>
<proteinExistence type="predicted"/>
<keyword evidence="3" id="KW-1185">Reference proteome</keyword>
<dbReference type="GO" id="GO:0016747">
    <property type="term" value="F:acyltransferase activity, transferring groups other than amino-acyl groups"/>
    <property type="evidence" value="ECO:0007669"/>
    <property type="project" value="InterPro"/>
</dbReference>
<evidence type="ECO:0000259" key="1">
    <source>
        <dbReference type="PROSITE" id="PS51186"/>
    </source>
</evidence>
<accession>A0A1W1UDU5</accession>
<dbReference type="SUPFAM" id="SSF55729">
    <property type="entry name" value="Acyl-CoA N-acyltransferases (Nat)"/>
    <property type="match status" value="1"/>
</dbReference>
<sequence length="201" mass="21850">MGASLIRPALPGDGAALEEICVQTGLAGKDARAAYAHPERLAWLYVRPYLRLEPEGAFVLEDAQGVCGYVLTVHDTARYEAARLRVLPPVPDTPDLPTADAALAQQLRFPGVTPAALLAGWPAHLHLNLLPRAQGQGAGGRLLRHALGHLWRVGVHLGVDPSNARAAHFYAGHGFRSWQSEPGVTWMTRDRQDRRTSKEPL</sequence>
<dbReference type="InterPro" id="IPR016181">
    <property type="entry name" value="Acyl_CoA_acyltransferase"/>
</dbReference>
<organism evidence="2 3">
    <name type="scientific">Deinococcus hopiensis KR-140</name>
    <dbReference type="NCBI Taxonomy" id="695939"/>
    <lineage>
        <taxon>Bacteria</taxon>
        <taxon>Thermotogati</taxon>
        <taxon>Deinococcota</taxon>
        <taxon>Deinococci</taxon>
        <taxon>Deinococcales</taxon>
        <taxon>Deinococcaceae</taxon>
        <taxon>Deinococcus</taxon>
    </lineage>
</organism>
<dbReference type="RefSeq" id="WP_084045471.1">
    <property type="nucleotide sequence ID" value="NZ_FWWU01000003.1"/>
</dbReference>
<keyword evidence="2" id="KW-0808">Transferase</keyword>
<dbReference type="STRING" id="695939.SAMN00790413_05858"/>
<gene>
    <name evidence="2" type="ORF">SAMN00790413_05858</name>
</gene>